<proteinExistence type="predicted"/>
<feature type="compositionally biased region" description="Low complexity" evidence="1">
    <location>
        <begin position="91"/>
        <end position="100"/>
    </location>
</feature>
<comment type="caution">
    <text evidence="2">The sequence shown here is derived from an EMBL/GenBank/DDBJ whole genome shotgun (WGS) entry which is preliminary data.</text>
</comment>
<dbReference type="Proteomes" id="UP000274822">
    <property type="component" value="Unassembled WGS sequence"/>
</dbReference>
<organism evidence="2 3">
    <name type="scientific">Jimgerdemannia flammicorona</name>
    <dbReference type="NCBI Taxonomy" id="994334"/>
    <lineage>
        <taxon>Eukaryota</taxon>
        <taxon>Fungi</taxon>
        <taxon>Fungi incertae sedis</taxon>
        <taxon>Mucoromycota</taxon>
        <taxon>Mucoromycotina</taxon>
        <taxon>Endogonomycetes</taxon>
        <taxon>Endogonales</taxon>
        <taxon>Endogonaceae</taxon>
        <taxon>Jimgerdemannia</taxon>
    </lineage>
</organism>
<evidence type="ECO:0000313" key="3">
    <source>
        <dbReference type="Proteomes" id="UP000274822"/>
    </source>
</evidence>
<sequence length="100" mass="10580">MPVSFSITTSCQTHTSGSSMAASSIRRPPPPDSLLAPSALRHSQDRCACPRRARRGAIHLGSEEGRAQAVDGVSDLDTGVDRSRCQDGHARAQARGGARR</sequence>
<feature type="compositionally biased region" description="Polar residues" evidence="1">
    <location>
        <begin position="1"/>
        <end position="22"/>
    </location>
</feature>
<dbReference type="AlphaFoldDB" id="A0A433Q339"/>
<accession>A0A433Q339</accession>
<feature type="region of interest" description="Disordered" evidence="1">
    <location>
        <begin position="1"/>
        <end position="48"/>
    </location>
</feature>
<name>A0A433Q339_9FUNG</name>
<feature type="compositionally biased region" description="Basic and acidic residues" evidence="1">
    <location>
        <begin position="79"/>
        <end position="90"/>
    </location>
</feature>
<gene>
    <name evidence="2" type="ORF">BC938DRAFT_473981</name>
</gene>
<evidence type="ECO:0000313" key="2">
    <source>
        <dbReference type="EMBL" id="RUS24186.1"/>
    </source>
</evidence>
<evidence type="ECO:0000256" key="1">
    <source>
        <dbReference type="SAM" id="MobiDB-lite"/>
    </source>
</evidence>
<protein>
    <submittedName>
        <fullName evidence="2">Uncharacterized protein</fullName>
    </submittedName>
</protein>
<keyword evidence="3" id="KW-1185">Reference proteome</keyword>
<dbReference type="EMBL" id="RBNJ01016941">
    <property type="protein sequence ID" value="RUS24186.1"/>
    <property type="molecule type" value="Genomic_DNA"/>
</dbReference>
<feature type="region of interest" description="Disordered" evidence="1">
    <location>
        <begin position="69"/>
        <end position="100"/>
    </location>
</feature>
<reference evidence="2 3" key="1">
    <citation type="journal article" date="2018" name="New Phytol.">
        <title>Phylogenomics of Endogonaceae and evolution of mycorrhizas within Mucoromycota.</title>
        <authorList>
            <person name="Chang Y."/>
            <person name="Desiro A."/>
            <person name="Na H."/>
            <person name="Sandor L."/>
            <person name="Lipzen A."/>
            <person name="Clum A."/>
            <person name="Barry K."/>
            <person name="Grigoriev I.V."/>
            <person name="Martin F.M."/>
            <person name="Stajich J.E."/>
            <person name="Smith M.E."/>
            <person name="Bonito G."/>
            <person name="Spatafora J.W."/>
        </authorList>
    </citation>
    <scope>NUCLEOTIDE SEQUENCE [LARGE SCALE GENOMIC DNA]</scope>
    <source>
        <strain evidence="2 3">AD002</strain>
    </source>
</reference>